<reference evidence="1" key="1">
    <citation type="submission" date="2021-12" db="EMBL/GenBank/DDBJ databases">
        <title>Convergent genome expansion in fungi linked to evolution of root-endophyte symbiosis.</title>
        <authorList>
            <consortium name="DOE Joint Genome Institute"/>
            <person name="Ke Y.-H."/>
            <person name="Bonito G."/>
            <person name="Liao H.-L."/>
            <person name="Looney B."/>
            <person name="Rojas-Flechas A."/>
            <person name="Nash J."/>
            <person name="Hameed K."/>
            <person name="Schadt C."/>
            <person name="Martin F."/>
            <person name="Crous P.W."/>
            <person name="Miettinen O."/>
            <person name="Magnuson J.K."/>
            <person name="Labbe J."/>
            <person name="Jacobson D."/>
            <person name="Doktycz M.J."/>
            <person name="Veneault-Fourrey C."/>
            <person name="Kuo A."/>
            <person name="Mondo S."/>
            <person name="Calhoun S."/>
            <person name="Riley R."/>
            <person name="Ohm R."/>
            <person name="LaButti K."/>
            <person name="Andreopoulos B."/>
            <person name="Pangilinan J."/>
            <person name="Nolan M."/>
            <person name="Tritt A."/>
            <person name="Clum A."/>
            <person name="Lipzen A."/>
            <person name="Daum C."/>
            <person name="Barry K."/>
            <person name="Grigoriev I.V."/>
            <person name="Vilgalys R."/>
        </authorList>
    </citation>
    <scope>NUCLEOTIDE SEQUENCE</scope>
    <source>
        <strain evidence="1">PMI_201</strain>
    </source>
</reference>
<dbReference type="GeneID" id="70252186"/>
<proteinExistence type="predicted"/>
<keyword evidence="2" id="KW-1185">Reference proteome</keyword>
<accession>A0AAD4KJR0</accession>
<name>A0AAD4KJR0_9EURO</name>
<dbReference type="AlphaFoldDB" id="A0AAD4KJR0"/>
<evidence type="ECO:0000313" key="2">
    <source>
        <dbReference type="Proteomes" id="UP001201262"/>
    </source>
</evidence>
<dbReference type="RefSeq" id="XP_046069660.1">
    <property type="nucleotide sequence ID" value="XM_046221899.1"/>
</dbReference>
<evidence type="ECO:0000313" key="1">
    <source>
        <dbReference type="EMBL" id="KAH8693990.1"/>
    </source>
</evidence>
<comment type="caution">
    <text evidence="1">The sequence shown here is derived from an EMBL/GenBank/DDBJ whole genome shotgun (WGS) entry which is preliminary data.</text>
</comment>
<dbReference type="Proteomes" id="UP001201262">
    <property type="component" value="Unassembled WGS sequence"/>
</dbReference>
<gene>
    <name evidence="1" type="ORF">BGW36DRAFT_454486</name>
</gene>
<protein>
    <submittedName>
        <fullName evidence="1">Uncharacterized protein</fullName>
    </submittedName>
</protein>
<sequence>MSISVDVLDAFNGKLFFKTAWEYNLEDVEKFIDDVVNDMQGHGVQEKWKSAVKEIQDYIINMKPRHPDEAAQSPRYYPNPPQYVYRKEDTETDPPYELDPKTVTNHQVYGMYDFIGFFFSLACAPTDADTENFFAPWLVIYWKWSKLFHVTLEEKKDTKKLSLDWKPLKLPTMLQCTWREVTKGSKEKADAKEIVFHMGASVGGHAHKEKPFAEYGRVSKQKWTQSIVQFRFNLLADLGQPTINGEYRFMEAPLYSLTAEEKKLPEERKEYLKKTKEKEGWDFGNCAETYPFLEIFSNQGQGQTIGVKYGGVAIKPDAMKKVMAKYENYKTPIITPPCENCSYLLDSKYGCGTFNFLPPQVEASSPPPPAPSPSS</sequence>
<dbReference type="EMBL" id="JAJTJA010000009">
    <property type="protein sequence ID" value="KAH8693990.1"/>
    <property type="molecule type" value="Genomic_DNA"/>
</dbReference>
<organism evidence="1 2">
    <name type="scientific">Talaromyces proteolyticus</name>
    <dbReference type="NCBI Taxonomy" id="1131652"/>
    <lineage>
        <taxon>Eukaryota</taxon>
        <taxon>Fungi</taxon>
        <taxon>Dikarya</taxon>
        <taxon>Ascomycota</taxon>
        <taxon>Pezizomycotina</taxon>
        <taxon>Eurotiomycetes</taxon>
        <taxon>Eurotiomycetidae</taxon>
        <taxon>Eurotiales</taxon>
        <taxon>Trichocomaceae</taxon>
        <taxon>Talaromyces</taxon>
        <taxon>Talaromyces sect. Bacilispori</taxon>
    </lineage>
</organism>